<keyword evidence="2" id="KW-0560">Oxidoreductase</keyword>
<dbReference type="PANTHER" id="PTHR48105">
    <property type="entry name" value="THIOREDOXIN REDUCTASE 1-RELATED-RELATED"/>
    <property type="match status" value="1"/>
</dbReference>
<dbReference type="Pfam" id="PF07992">
    <property type="entry name" value="Pyr_redox_2"/>
    <property type="match status" value="1"/>
</dbReference>
<dbReference type="PRINTS" id="PR00368">
    <property type="entry name" value="FADPNR"/>
</dbReference>
<sequence>MEQHTDFEVIIVGGSYAGLSAAMSLGRSLRNVLIIDSGLPCNRQTPHSHNFLTQDGEKPSAIAAKGKAQVLAYETVTFHHGIAISGKEIENGFEVTTEKGAKFAAKKLIFATGIKDIMPDIKGFAACWGISVIHCPYCHGYEVRGLKTGLLANGERAFHLSGMINNLTDDLTLLTNGKPDFDTGQLTTLENNGISIEDRAIDEIIHENGYVKSALFKDGTTRDFEAIYAAIPFEQHSDIPATIGCELTEFGYLKVDDFYKTTVPGVYACGDNTAMMRSVANAVFAGNMTGAMVNKELTDERFLP</sequence>
<evidence type="ECO:0000313" key="5">
    <source>
        <dbReference type="Proteomes" id="UP000606494"/>
    </source>
</evidence>
<name>A0ABR7XZJ6_9SPHI</name>
<dbReference type="PRINTS" id="PR00469">
    <property type="entry name" value="PNDRDTASEII"/>
</dbReference>
<dbReference type="Proteomes" id="UP000606494">
    <property type="component" value="Unassembled WGS sequence"/>
</dbReference>
<evidence type="ECO:0000256" key="1">
    <source>
        <dbReference type="ARBA" id="ARBA00022630"/>
    </source>
</evidence>
<gene>
    <name evidence="4" type="ORF">H8B17_02560</name>
</gene>
<dbReference type="EMBL" id="JACNYK010000001">
    <property type="protein sequence ID" value="MBD1424451.1"/>
    <property type="molecule type" value="Genomic_DNA"/>
</dbReference>
<keyword evidence="5" id="KW-1185">Reference proteome</keyword>
<keyword evidence="1" id="KW-0285">Flavoprotein</keyword>
<protein>
    <submittedName>
        <fullName evidence="4">NAD(P)/FAD-dependent oxidoreductase</fullName>
    </submittedName>
</protein>
<evidence type="ECO:0000259" key="3">
    <source>
        <dbReference type="Pfam" id="PF07992"/>
    </source>
</evidence>
<dbReference type="InterPro" id="IPR050097">
    <property type="entry name" value="Ferredoxin-NADP_redctase_2"/>
</dbReference>
<dbReference type="InterPro" id="IPR023753">
    <property type="entry name" value="FAD/NAD-binding_dom"/>
</dbReference>
<dbReference type="Gene3D" id="3.50.50.60">
    <property type="entry name" value="FAD/NAD(P)-binding domain"/>
    <property type="match status" value="2"/>
</dbReference>
<reference evidence="4 5" key="1">
    <citation type="submission" date="2020-08" db="EMBL/GenBank/DDBJ databases">
        <title>Sphingobacterium sp. DN00404 isolated from aquaculture water.</title>
        <authorList>
            <person name="Zhang M."/>
        </authorList>
    </citation>
    <scope>NUCLEOTIDE SEQUENCE [LARGE SCALE GENOMIC DNA]</scope>
    <source>
        <strain evidence="4 5">KCTC 32294</strain>
    </source>
</reference>
<dbReference type="SUPFAM" id="SSF51905">
    <property type="entry name" value="FAD/NAD(P)-binding domain"/>
    <property type="match status" value="1"/>
</dbReference>
<evidence type="ECO:0000313" key="4">
    <source>
        <dbReference type="EMBL" id="MBD1424451.1"/>
    </source>
</evidence>
<comment type="caution">
    <text evidence="4">The sequence shown here is derived from an EMBL/GenBank/DDBJ whole genome shotgun (WGS) entry which is preliminary data.</text>
</comment>
<proteinExistence type="predicted"/>
<evidence type="ECO:0000256" key="2">
    <source>
        <dbReference type="ARBA" id="ARBA00023002"/>
    </source>
</evidence>
<feature type="domain" description="FAD/NAD(P)-binding" evidence="3">
    <location>
        <begin position="8"/>
        <end position="286"/>
    </location>
</feature>
<organism evidence="4 5">
    <name type="scientific">Sphingobacterium arenae</name>
    <dbReference type="NCBI Taxonomy" id="1280598"/>
    <lineage>
        <taxon>Bacteria</taxon>
        <taxon>Pseudomonadati</taxon>
        <taxon>Bacteroidota</taxon>
        <taxon>Sphingobacteriia</taxon>
        <taxon>Sphingobacteriales</taxon>
        <taxon>Sphingobacteriaceae</taxon>
        <taxon>Sphingobacterium</taxon>
    </lineage>
</organism>
<accession>A0ABR7XZJ6</accession>
<dbReference type="InterPro" id="IPR036188">
    <property type="entry name" value="FAD/NAD-bd_sf"/>
</dbReference>